<keyword evidence="6" id="KW-0251">Elongation factor</keyword>
<feature type="compositionally biased region" description="Low complexity" evidence="3">
    <location>
        <begin position="412"/>
        <end position="432"/>
    </location>
</feature>
<dbReference type="PROSITE" id="PS51352">
    <property type="entry name" value="THIOREDOXIN_2"/>
    <property type="match status" value="1"/>
</dbReference>
<keyword evidence="1" id="KW-0677">Repeat</keyword>
<dbReference type="InterPro" id="IPR001258">
    <property type="entry name" value="NHL_repeat"/>
</dbReference>
<gene>
    <name evidence="6" type="ORF">MCOR_57804</name>
</gene>
<dbReference type="PROSITE" id="PS51838">
    <property type="entry name" value="HDAG"/>
    <property type="match status" value="1"/>
</dbReference>
<keyword evidence="6" id="KW-0648">Protein biosynthesis</keyword>
<feature type="domain" description="HDAg" evidence="5">
    <location>
        <begin position="86"/>
        <end position="257"/>
    </location>
</feature>
<dbReference type="InterPro" id="IPR037517">
    <property type="entry name" value="HDAG_dom"/>
</dbReference>
<evidence type="ECO:0000256" key="2">
    <source>
        <dbReference type="SAM" id="Coils"/>
    </source>
</evidence>
<dbReference type="Pfam" id="PF01436">
    <property type="entry name" value="NHL"/>
    <property type="match status" value="1"/>
</dbReference>
<dbReference type="InterPro" id="IPR011042">
    <property type="entry name" value="6-blade_b-propeller_TolB-like"/>
</dbReference>
<evidence type="ECO:0000313" key="6">
    <source>
        <dbReference type="EMBL" id="CAC5426063.1"/>
    </source>
</evidence>
<accession>A0A6J8F229</accession>
<dbReference type="Pfam" id="PF23553">
    <property type="entry name" value="NELF-A_N"/>
    <property type="match status" value="1"/>
</dbReference>
<evidence type="ECO:0000256" key="3">
    <source>
        <dbReference type="SAM" id="MobiDB-lite"/>
    </source>
</evidence>
<reference evidence="6 7" key="1">
    <citation type="submission" date="2020-06" db="EMBL/GenBank/DDBJ databases">
        <authorList>
            <person name="Li R."/>
            <person name="Bekaert M."/>
        </authorList>
    </citation>
    <scope>NUCLEOTIDE SEQUENCE [LARGE SCALE GENOMIC DNA]</scope>
    <source>
        <strain evidence="7">wild</strain>
    </source>
</reference>
<dbReference type="AlphaFoldDB" id="A0A6J8F229"/>
<dbReference type="PANTHER" id="PTHR46388:SF2">
    <property type="entry name" value="NHL REPEAT-CONTAINING PROTEIN 2"/>
    <property type="match status" value="1"/>
</dbReference>
<sequence>MAAGDTALWLHNKLGSTDDLWSGKTICSQINQAKLQNIQACYNALQPHVKVKLMLSFLHLPRRNVEQWRADLEEILLMATHDTDQWVSMIGEILKTFPSMGTLNLDLEDNGIFSEMTSDLNKAVKKAAGARMLPLECQFLNKTALIAATGQQPQPIKHFALKRKPKSAILRAELLQKSTEVASSKKNNPSSSLPLKVRSFAKKMDDATPLKGLPNRTPPSSGFRSPGTSGPSRVNPTPTTPMARPTSVRKDVGIKLLDMEELPLGAKEAKRRRKIAEMEAAEQAKKEKEAAAAAAEQAAATTVSYTPDYAAGLVNPAPSKLPAIQAIVTGTTPSLGPSVSYVPQIRANTQLTAPLAMTSATRTQQARDNLQQQLEQQLGQSQIRTQSSLPVQSQNPLQPTPVSLPGQPPTQPIQQLNNQQPQLQTAQQQNAPKKGLSLTREQMLEAQEMFRTSNIVTRPEKALILGFMAGSRDNPCPQQGHILSIRLSETKEMVLQADNTSKPMLADVFFQMNYQTGEWKRIKKYRESSKTTLVCFGYVFSPHLYVYTTFNMADLMELLTLCSELDEDLSNLSRGDSHRKERIRKHIQTIDTKLKYQVPDFEKDLQWLNIASSLSLYDNLKGNIVILDFFTYCCINCVHVLPDLEKVEQKYSLNDGVVIIGVHSAKFENEKVSANILSAILRYNIHHPVVNDHDAVLWNKLQIQCWPTFVVVGPDCQFLQTFVGEGHRENLLEFIDESLAYFKDKINPCDLKLSLEKDKINETPLQFPGKVTTSNDGKILVVSDTGHHRILILSPLGVVQHCVGGTDRGNVDGSFTEARFNSPQGVAIFGDIVYVADTDNHIIREINLTSNTVRTLAGTGVQGQDKEGGKSGINQELSSPWDVVLGKSTESVKENVLYIAMAGTHQIWVYFLQDSDWLKGSHHSGGTCLRFSGSGQEENRNNSYPTKAGFAQPSGLALSPTLGLMFVADSESSTVRKVSLKDGSVKALVGGEFDPMNLFAYGDKDGKGYDCKLQHPLGVAIVTEESGPLLVADSYNHKIKSVDLKTSICKTVVGPDTNDDGVIKFQLNEPGGLCVSQDKVYIADTNNHQIRVLDLKTQSISNLPVIFSQDETDSRPKQQIKLKGPIEDMKCLVLPSIGDLTFTLEITLPEGSHLTEDSPSRWVLLSEKNGQYTEEFRGEIKSVENSEICTVSANEDLSILYCQCKVYHCGVDNVCKMSQKTFKQVVVIDPQSLTSRRNSHIHFGV</sequence>
<dbReference type="InterPro" id="IPR012336">
    <property type="entry name" value="Thioredoxin-like_fold"/>
</dbReference>
<keyword evidence="7" id="KW-1185">Reference proteome</keyword>
<dbReference type="SUPFAM" id="SSF52833">
    <property type="entry name" value="Thioredoxin-like"/>
    <property type="match status" value="1"/>
</dbReference>
<dbReference type="SUPFAM" id="SSF101898">
    <property type="entry name" value="NHL repeat"/>
    <property type="match status" value="1"/>
</dbReference>
<feature type="coiled-coil region" evidence="2">
    <location>
        <begin position="266"/>
        <end position="301"/>
    </location>
</feature>
<dbReference type="Gene3D" id="3.40.30.10">
    <property type="entry name" value="Glutaredoxin"/>
    <property type="match status" value="1"/>
</dbReference>
<proteinExistence type="predicted"/>
<organism evidence="6 7">
    <name type="scientific">Mytilus coruscus</name>
    <name type="common">Sea mussel</name>
    <dbReference type="NCBI Taxonomy" id="42192"/>
    <lineage>
        <taxon>Eukaryota</taxon>
        <taxon>Metazoa</taxon>
        <taxon>Spiralia</taxon>
        <taxon>Lophotrochozoa</taxon>
        <taxon>Mollusca</taxon>
        <taxon>Bivalvia</taxon>
        <taxon>Autobranchia</taxon>
        <taxon>Pteriomorphia</taxon>
        <taxon>Mytilida</taxon>
        <taxon>Mytiloidea</taxon>
        <taxon>Mytilidae</taxon>
        <taxon>Mytilinae</taxon>
        <taxon>Mytilus</taxon>
    </lineage>
</organism>
<dbReference type="InterPro" id="IPR036249">
    <property type="entry name" value="Thioredoxin-like_sf"/>
</dbReference>
<name>A0A6J8F229_MYTCO</name>
<keyword evidence="2" id="KW-0175">Coiled coil</keyword>
<dbReference type="GO" id="GO:0003746">
    <property type="term" value="F:translation elongation factor activity"/>
    <property type="evidence" value="ECO:0007669"/>
    <property type="project" value="UniProtKB-KW"/>
</dbReference>
<evidence type="ECO:0000259" key="4">
    <source>
        <dbReference type="PROSITE" id="PS51352"/>
    </source>
</evidence>
<dbReference type="EMBL" id="CACVKT020010330">
    <property type="protein sequence ID" value="CAC5426063.1"/>
    <property type="molecule type" value="Genomic_DNA"/>
</dbReference>
<dbReference type="CDD" id="cd14951">
    <property type="entry name" value="NHL-2_like"/>
    <property type="match status" value="1"/>
</dbReference>
<feature type="compositionally biased region" description="Polar residues" evidence="3">
    <location>
        <begin position="383"/>
        <end position="401"/>
    </location>
</feature>
<dbReference type="InterPro" id="IPR045302">
    <property type="entry name" value="NHL2_NHL_rpt_dom"/>
</dbReference>
<feature type="region of interest" description="Disordered" evidence="3">
    <location>
        <begin position="375"/>
        <end position="435"/>
    </location>
</feature>
<dbReference type="PANTHER" id="PTHR46388">
    <property type="entry name" value="NHL REPEAT-CONTAINING PROTEIN 2"/>
    <property type="match status" value="1"/>
</dbReference>
<feature type="region of interest" description="Disordered" evidence="3">
    <location>
        <begin position="206"/>
        <end position="245"/>
    </location>
</feature>
<dbReference type="Pfam" id="PF13905">
    <property type="entry name" value="Thioredoxin_8"/>
    <property type="match status" value="1"/>
</dbReference>
<feature type="compositionally biased region" description="Polar residues" evidence="3">
    <location>
        <begin position="218"/>
        <end position="237"/>
    </location>
</feature>
<evidence type="ECO:0000313" key="7">
    <source>
        <dbReference type="Proteomes" id="UP000507470"/>
    </source>
</evidence>
<dbReference type="OrthoDB" id="273823at2759"/>
<evidence type="ECO:0000256" key="1">
    <source>
        <dbReference type="ARBA" id="ARBA00022737"/>
    </source>
</evidence>
<protein>
    <submittedName>
        <fullName evidence="6">Negative elongation factor A,NHL repeat-containing protein 2</fullName>
    </submittedName>
</protein>
<dbReference type="Proteomes" id="UP000507470">
    <property type="component" value="Unassembled WGS sequence"/>
</dbReference>
<feature type="domain" description="Thioredoxin" evidence="4">
    <location>
        <begin position="592"/>
        <end position="740"/>
    </location>
</feature>
<dbReference type="FunFam" id="2.120.10.30:FF:000063">
    <property type="entry name" value="NHL repeat containing 2"/>
    <property type="match status" value="1"/>
</dbReference>
<dbReference type="InterPro" id="IPR013766">
    <property type="entry name" value="Thioredoxin_domain"/>
</dbReference>
<dbReference type="Gene3D" id="2.120.10.30">
    <property type="entry name" value="TolB, C-terminal domain"/>
    <property type="match status" value="2"/>
</dbReference>
<dbReference type="InterPro" id="IPR056557">
    <property type="entry name" value="NELF-A_N"/>
</dbReference>
<evidence type="ECO:0000259" key="5">
    <source>
        <dbReference type="PROSITE" id="PS51838"/>
    </source>
</evidence>